<gene>
    <name evidence="2" type="ORF">ACFSTE_04080</name>
</gene>
<name>A0ABW5N4I7_9FLAO</name>
<dbReference type="InterPro" id="IPR005625">
    <property type="entry name" value="PepSY-ass_TM"/>
</dbReference>
<evidence type="ECO:0000313" key="2">
    <source>
        <dbReference type="EMBL" id="MFD2589994.1"/>
    </source>
</evidence>
<dbReference type="Proteomes" id="UP001597459">
    <property type="component" value="Unassembled WGS sequence"/>
</dbReference>
<keyword evidence="1" id="KW-0472">Membrane</keyword>
<keyword evidence="1" id="KW-1133">Transmembrane helix</keyword>
<comment type="caution">
    <text evidence="2">The sequence shown here is derived from an EMBL/GenBank/DDBJ whole genome shotgun (WGS) entry which is preliminary data.</text>
</comment>
<dbReference type="EMBL" id="JBHULX010000003">
    <property type="protein sequence ID" value="MFD2589994.1"/>
    <property type="molecule type" value="Genomic_DNA"/>
</dbReference>
<protein>
    <submittedName>
        <fullName evidence="2">PepSY domain-containing protein</fullName>
    </submittedName>
</protein>
<accession>A0ABW5N4I7</accession>
<keyword evidence="1" id="KW-0812">Transmembrane</keyword>
<sequence length="243" mass="28857">MKKRKLVRNTRKWHRYLGLLLGVQFFLWTIGGLYFSWTNIDEIRGDNLKKEKTPITIPKGIIAPYSQLYNHIPNHTPVLDVRLKKVLDTLYYEVTYTQGHQKQYLLFNAITGKKAKKMSENKAALIAKEKLSIASEITNIERITTTNKHHEYRGRPLPAYAIRFDKPANTTIYVSEPRFQVETFRNNQWRIFDFLWMLHTMDYQERNNMNNWVLRIFSIFGLFTIMSGFLLYILTSKTLNKKK</sequence>
<dbReference type="Pfam" id="PF03929">
    <property type="entry name" value="PepSY_TM"/>
    <property type="match status" value="1"/>
</dbReference>
<organism evidence="2 3">
    <name type="scientific">Aquimarina hainanensis</name>
    <dbReference type="NCBI Taxonomy" id="1578017"/>
    <lineage>
        <taxon>Bacteria</taxon>
        <taxon>Pseudomonadati</taxon>
        <taxon>Bacteroidota</taxon>
        <taxon>Flavobacteriia</taxon>
        <taxon>Flavobacteriales</taxon>
        <taxon>Flavobacteriaceae</taxon>
        <taxon>Aquimarina</taxon>
    </lineage>
</organism>
<evidence type="ECO:0000313" key="3">
    <source>
        <dbReference type="Proteomes" id="UP001597459"/>
    </source>
</evidence>
<feature type="transmembrane region" description="Helical" evidence="1">
    <location>
        <begin position="212"/>
        <end position="234"/>
    </location>
</feature>
<dbReference type="RefSeq" id="WP_378255954.1">
    <property type="nucleotide sequence ID" value="NZ_JBHSJV010000001.1"/>
</dbReference>
<keyword evidence="3" id="KW-1185">Reference proteome</keyword>
<evidence type="ECO:0000256" key="1">
    <source>
        <dbReference type="SAM" id="Phobius"/>
    </source>
</evidence>
<reference evidence="3" key="1">
    <citation type="journal article" date="2019" name="Int. J. Syst. Evol. Microbiol.">
        <title>The Global Catalogue of Microorganisms (GCM) 10K type strain sequencing project: providing services to taxonomists for standard genome sequencing and annotation.</title>
        <authorList>
            <consortium name="The Broad Institute Genomics Platform"/>
            <consortium name="The Broad Institute Genome Sequencing Center for Infectious Disease"/>
            <person name="Wu L."/>
            <person name="Ma J."/>
        </authorList>
    </citation>
    <scope>NUCLEOTIDE SEQUENCE [LARGE SCALE GENOMIC DNA]</scope>
    <source>
        <strain evidence="3">KCTC 42423</strain>
    </source>
</reference>
<feature type="transmembrane region" description="Helical" evidence="1">
    <location>
        <begin position="16"/>
        <end position="37"/>
    </location>
</feature>
<proteinExistence type="predicted"/>